<name>A0A4Q9HIS2_STRKA</name>
<dbReference type="Gene3D" id="3.90.180.10">
    <property type="entry name" value="Medium-chain alcohol dehydrogenases, catalytic domain"/>
    <property type="match status" value="1"/>
</dbReference>
<accession>A0A4Q9HIS2</accession>
<protein>
    <submittedName>
        <fullName evidence="1">Zn-dependent alcohol dehydrogenase</fullName>
    </submittedName>
</protein>
<dbReference type="SUPFAM" id="SSF50129">
    <property type="entry name" value="GroES-like"/>
    <property type="match status" value="1"/>
</dbReference>
<evidence type="ECO:0000313" key="1">
    <source>
        <dbReference type="EMBL" id="TBO54375.1"/>
    </source>
</evidence>
<reference evidence="1 2" key="1">
    <citation type="submission" date="2019-02" db="EMBL/GenBank/DDBJ databases">
        <title>Draft Genome Sequence of Streptomyces sp. AM-2504, identified by 16S rRNA comparative analysis as a Streptomyces Kasugaensis strain.</title>
        <authorList>
            <person name="Napolioni V."/>
            <person name="Giuliodori A.M."/>
            <person name="Spurio R."/>
            <person name="Fabbretti A."/>
        </authorList>
    </citation>
    <scope>NUCLEOTIDE SEQUENCE [LARGE SCALE GENOMIC DNA]</scope>
    <source>
        <strain evidence="1 2">AM-2504</strain>
    </source>
</reference>
<sequence length="44" mass="4702">MRGVIFDGEQPRVVDDLEVRDPGPGEVLVAIRAAGLCHSDLSVI</sequence>
<comment type="caution">
    <text evidence="1">The sequence shown here is derived from an EMBL/GenBank/DDBJ whole genome shotgun (WGS) entry which is preliminary data.</text>
</comment>
<proteinExistence type="predicted"/>
<dbReference type="InterPro" id="IPR011032">
    <property type="entry name" value="GroES-like_sf"/>
</dbReference>
<dbReference type="AlphaFoldDB" id="A0A4Q9HIS2"/>
<keyword evidence="2" id="KW-1185">Reference proteome</keyword>
<dbReference type="EMBL" id="SIXH01000948">
    <property type="protein sequence ID" value="TBO54375.1"/>
    <property type="molecule type" value="Genomic_DNA"/>
</dbReference>
<gene>
    <name evidence="1" type="ORF">EYS09_38850</name>
</gene>
<organism evidence="1 2">
    <name type="scientific">Streptomyces kasugaensis</name>
    <dbReference type="NCBI Taxonomy" id="1946"/>
    <lineage>
        <taxon>Bacteria</taxon>
        <taxon>Bacillati</taxon>
        <taxon>Actinomycetota</taxon>
        <taxon>Actinomycetes</taxon>
        <taxon>Kitasatosporales</taxon>
        <taxon>Streptomycetaceae</taxon>
        <taxon>Streptomyces</taxon>
    </lineage>
</organism>
<feature type="non-terminal residue" evidence="1">
    <location>
        <position position="44"/>
    </location>
</feature>
<dbReference type="Proteomes" id="UP000292452">
    <property type="component" value="Unassembled WGS sequence"/>
</dbReference>
<evidence type="ECO:0000313" key="2">
    <source>
        <dbReference type="Proteomes" id="UP000292452"/>
    </source>
</evidence>